<dbReference type="PANTHER" id="PTHR30455">
    <property type="entry name" value="TRANSCRIPTIONAL REPRESSOR NRDR"/>
    <property type="match status" value="1"/>
</dbReference>
<keyword evidence="3" id="KW-0862">Zinc</keyword>
<accession>A0A917NLM0</accession>
<keyword evidence="4 8" id="KW-0067">ATP-binding</keyword>
<comment type="similarity">
    <text evidence="8">Belongs to the NrdR family.</text>
</comment>
<gene>
    <name evidence="8 11" type="primary">nrdR</name>
    <name evidence="11" type="ORF">GCM10010885_18950</name>
</gene>
<dbReference type="GO" id="GO:0045892">
    <property type="term" value="P:negative regulation of DNA-templated transcription"/>
    <property type="evidence" value="ECO:0007669"/>
    <property type="project" value="UniProtKB-UniRule"/>
</dbReference>
<dbReference type="GO" id="GO:0003677">
    <property type="term" value="F:DNA binding"/>
    <property type="evidence" value="ECO:0007669"/>
    <property type="project" value="UniProtKB-KW"/>
</dbReference>
<dbReference type="Pfam" id="PF03477">
    <property type="entry name" value="ATP-cone"/>
    <property type="match status" value="1"/>
</dbReference>
<evidence type="ECO:0000256" key="4">
    <source>
        <dbReference type="ARBA" id="ARBA00022840"/>
    </source>
</evidence>
<name>A0A917NLM0_9BACL</name>
<evidence type="ECO:0000256" key="6">
    <source>
        <dbReference type="ARBA" id="ARBA00023125"/>
    </source>
</evidence>
<feature type="domain" description="ATP-cone" evidence="10">
    <location>
        <begin position="51"/>
        <end position="141"/>
    </location>
</feature>
<keyword evidence="5 8" id="KW-0805">Transcription regulation</keyword>
<keyword evidence="1 8" id="KW-0678">Repressor</keyword>
<comment type="function">
    <text evidence="8">Negatively regulates transcription of bacterial ribonucleotide reductase nrd genes and operons by binding to NrdR-boxes.</text>
</comment>
<dbReference type="AlphaFoldDB" id="A0A917NLM0"/>
<sequence>MRCPYCGADNSRVLESRTSEDGTTIRRRRECSSPACGRRFTTYERVEQRPLMVIKKNQDREEFSHEKLFRGLAKACEKRPIPVEQLESLVNQIERELRLEYEREVPSSAIGERVMEALRKLDGVAYVRFASVYREFRDVETLAREVMALLRDAPERGRTEAPGKAEGQVAPDGQRRPGVSPETDA</sequence>
<reference evidence="11" key="2">
    <citation type="submission" date="2020-09" db="EMBL/GenBank/DDBJ databases">
        <authorList>
            <person name="Sun Q."/>
            <person name="Ohkuma M."/>
        </authorList>
    </citation>
    <scope>NUCLEOTIDE SEQUENCE</scope>
    <source>
        <strain evidence="11">JCM 18487</strain>
    </source>
</reference>
<dbReference type="HAMAP" id="MF_00440">
    <property type="entry name" value="NrdR"/>
    <property type="match status" value="1"/>
</dbReference>
<keyword evidence="2 8" id="KW-0547">Nucleotide-binding</keyword>
<dbReference type="Proteomes" id="UP000637695">
    <property type="component" value="Unassembled WGS sequence"/>
</dbReference>
<evidence type="ECO:0000256" key="9">
    <source>
        <dbReference type="SAM" id="MobiDB-lite"/>
    </source>
</evidence>
<evidence type="ECO:0000256" key="3">
    <source>
        <dbReference type="ARBA" id="ARBA00022833"/>
    </source>
</evidence>
<dbReference type="InterPro" id="IPR005144">
    <property type="entry name" value="ATP-cone_dom"/>
</dbReference>
<dbReference type="GO" id="GO:0005524">
    <property type="term" value="F:ATP binding"/>
    <property type="evidence" value="ECO:0007669"/>
    <property type="project" value="UniProtKB-UniRule"/>
</dbReference>
<dbReference type="EMBL" id="BMOY01000031">
    <property type="protein sequence ID" value="GGJ09990.1"/>
    <property type="molecule type" value="Genomic_DNA"/>
</dbReference>
<dbReference type="PROSITE" id="PS51161">
    <property type="entry name" value="ATP_CONE"/>
    <property type="match status" value="1"/>
</dbReference>
<comment type="caution">
    <text evidence="11">The sequence shown here is derived from an EMBL/GenBank/DDBJ whole genome shotgun (WGS) entry which is preliminary data.</text>
</comment>
<dbReference type="NCBIfam" id="TIGR00244">
    <property type="entry name" value="transcriptional regulator NrdR"/>
    <property type="match status" value="1"/>
</dbReference>
<evidence type="ECO:0000256" key="5">
    <source>
        <dbReference type="ARBA" id="ARBA00023015"/>
    </source>
</evidence>
<dbReference type="PANTHER" id="PTHR30455:SF2">
    <property type="entry name" value="TRANSCRIPTIONAL REPRESSOR NRDR"/>
    <property type="match status" value="1"/>
</dbReference>
<proteinExistence type="inferred from homology"/>
<dbReference type="InterPro" id="IPR003796">
    <property type="entry name" value="RNR_NrdR-like"/>
</dbReference>
<reference evidence="11" key="1">
    <citation type="journal article" date="2014" name="Int. J. Syst. Evol. Microbiol.">
        <title>Complete genome sequence of Corynebacterium casei LMG S-19264T (=DSM 44701T), isolated from a smear-ripened cheese.</title>
        <authorList>
            <consortium name="US DOE Joint Genome Institute (JGI-PGF)"/>
            <person name="Walter F."/>
            <person name="Albersmeier A."/>
            <person name="Kalinowski J."/>
            <person name="Ruckert C."/>
        </authorList>
    </citation>
    <scope>NUCLEOTIDE SEQUENCE</scope>
    <source>
        <strain evidence="11">JCM 18487</strain>
    </source>
</reference>
<evidence type="ECO:0000256" key="7">
    <source>
        <dbReference type="ARBA" id="ARBA00023163"/>
    </source>
</evidence>
<evidence type="ECO:0000313" key="12">
    <source>
        <dbReference type="Proteomes" id="UP000637695"/>
    </source>
</evidence>
<keyword evidence="6 8" id="KW-0238">DNA-binding</keyword>
<dbReference type="Pfam" id="PF22811">
    <property type="entry name" value="Zn_ribbon_NrdR"/>
    <property type="match status" value="1"/>
</dbReference>
<dbReference type="RefSeq" id="WP_188882687.1">
    <property type="nucleotide sequence ID" value="NZ_BMOY01000031.1"/>
</dbReference>
<organism evidence="11 12">
    <name type="scientific">Alicyclobacillus cellulosilyticus</name>
    <dbReference type="NCBI Taxonomy" id="1003997"/>
    <lineage>
        <taxon>Bacteria</taxon>
        <taxon>Bacillati</taxon>
        <taxon>Bacillota</taxon>
        <taxon>Bacilli</taxon>
        <taxon>Bacillales</taxon>
        <taxon>Alicyclobacillaceae</taxon>
        <taxon>Alicyclobacillus</taxon>
    </lineage>
</organism>
<keyword evidence="7 8" id="KW-0804">Transcription</keyword>
<evidence type="ECO:0000259" key="10">
    <source>
        <dbReference type="PROSITE" id="PS51161"/>
    </source>
</evidence>
<evidence type="ECO:0000256" key="1">
    <source>
        <dbReference type="ARBA" id="ARBA00022491"/>
    </source>
</evidence>
<evidence type="ECO:0000256" key="2">
    <source>
        <dbReference type="ARBA" id="ARBA00022741"/>
    </source>
</evidence>
<protein>
    <recommendedName>
        <fullName evidence="8">Transcriptional repressor NrdR</fullName>
    </recommendedName>
</protein>
<keyword evidence="12" id="KW-1185">Reference proteome</keyword>
<dbReference type="GO" id="GO:0008270">
    <property type="term" value="F:zinc ion binding"/>
    <property type="evidence" value="ECO:0007669"/>
    <property type="project" value="InterPro"/>
</dbReference>
<evidence type="ECO:0000313" key="11">
    <source>
        <dbReference type="EMBL" id="GGJ09990.1"/>
    </source>
</evidence>
<feature type="region of interest" description="Disordered" evidence="9">
    <location>
        <begin position="152"/>
        <end position="185"/>
    </location>
</feature>
<dbReference type="InterPro" id="IPR055173">
    <property type="entry name" value="NrdR-like_N"/>
</dbReference>
<comment type="caution">
    <text evidence="8">Lacks conserved residue(s) required for the propagation of feature annotation.</text>
</comment>
<evidence type="ECO:0000256" key="8">
    <source>
        <dbReference type="HAMAP-Rule" id="MF_00440"/>
    </source>
</evidence>
<feature type="compositionally biased region" description="Basic and acidic residues" evidence="9">
    <location>
        <begin position="152"/>
        <end position="163"/>
    </location>
</feature>